<keyword evidence="1" id="KW-0812">Transmembrane</keyword>
<feature type="domain" description="Peptidase S1" evidence="2">
    <location>
        <begin position="18"/>
        <end position="330"/>
    </location>
</feature>
<dbReference type="InterPro" id="IPR009003">
    <property type="entry name" value="Peptidase_S1_PA"/>
</dbReference>
<protein>
    <recommendedName>
        <fullName evidence="2">Peptidase S1 domain-containing protein</fullName>
    </recommendedName>
</protein>
<organism evidence="3 4">
    <name type="scientific">Henosepilachna vigintioctopunctata</name>
    <dbReference type="NCBI Taxonomy" id="420089"/>
    <lineage>
        <taxon>Eukaryota</taxon>
        <taxon>Metazoa</taxon>
        <taxon>Ecdysozoa</taxon>
        <taxon>Arthropoda</taxon>
        <taxon>Hexapoda</taxon>
        <taxon>Insecta</taxon>
        <taxon>Pterygota</taxon>
        <taxon>Neoptera</taxon>
        <taxon>Endopterygota</taxon>
        <taxon>Coleoptera</taxon>
        <taxon>Polyphaga</taxon>
        <taxon>Cucujiformia</taxon>
        <taxon>Coccinelloidea</taxon>
        <taxon>Coccinellidae</taxon>
        <taxon>Epilachninae</taxon>
        <taxon>Epilachnini</taxon>
        <taxon>Henosepilachna</taxon>
    </lineage>
</organism>
<dbReference type="Proteomes" id="UP001431783">
    <property type="component" value="Unassembled WGS sequence"/>
</dbReference>
<sequence>MTGKYFFYLMNHCMILMIVGGIVNNTIYVGNINEKNILRRENISLFLNQVAKAEATKIIRQPYFAQFNSKINDMKKKLIDTSSLNKTFRTEKSNQPEVTYIDEWKYSYRVTFFKSESYNISNYVCSGILMASQWVVTSLYCNLSGEIIFIIGVYYIPTSIRTQNIYTIKQTIYSHKENLILVELDRPVQWDFDEPKFRAIERDEMDILLLNGKCNVLSWIPVDIYRKNNTFELREYPQLKSRTKADISRTRKDIIEVDVSQSYNLCKQDIGSPILCDGMISGILLNVDKNCKSNLTMKLLCPALRWTSFFTQRNGNYAFSAKKWSSRNISERIGMSAYQIFTFIYISVFSQIRLI</sequence>
<evidence type="ECO:0000313" key="4">
    <source>
        <dbReference type="Proteomes" id="UP001431783"/>
    </source>
</evidence>
<keyword evidence="1" id="KW-1133">Transmembrane helix</keyword>
<keyword evidence="1" id="KW-0472">Membrane</keyword>
<dbReference type="InterPro" id="IPR001254">
    <property type="entry name" value="Trypsin_dom"/>
</dbReference>
<name>A0AAW1VGM4_9CUCU</name>
<comment type="caution">
    <text evidence="3">The sequence shown here is derived from an EMBL/GenBank/DDBJ whole genome shotgun (WGS) entry which is preliminary data.</text>
</comment>
<reference evidence="3 4" key="1">
    <citation type="submission" date="2023-03" db="EMBL/GenBank/DDBJ databases">
        <title>Genome insight into feeding habits of ladybird beetles.</title>
        <authorList>
            <person name="Li H.-S."/>
            <person name="Huang Y.-H."/>
            <person name="Pang H."/>
        </authorList>
    </citation>
    <scope>NUCLEOTIDE SEQUENCE [LARGE SCALE GENOMIC DNA]</scope>
    <source>
        <strain evidence="3">SYSU_2023b</strain>
        <tissue evidence="3">Whole body</tissue>
    </source>
</reference>
<dbReference type="Gene3D" id="2.40.10.10">
    <property type="entry name" value="Trypsin-like serine proteases"/>
    <property type="match status" value="2"/>
</dbReference>
<feature type="transmembrane region" description="Helical" evidence="1">
    <location>
        <begin position="6"/>
        <end position="30"/>
    </location>
</feature>
<accession>A0AAW1VGM4</accession>
<evidence type="ECO:0000259" key="2">
    <source>
        <dbReference type="PROSITE" id="PS50240"/>
    </source>
</evidence>
<dbReference type="AlphaFoldDB" id="A0AAW1VGM4"/>
<keyword evidence="4" id="KW-1185">Reference proteome</keyword>
<dbReference type="InterPro" id="IPR043504">
    <property type="entry name" value="Peptidase_S1_PA_chymotrypsin"/>
</dbReference>
<evidence type="ECO:0000313" key="3">
    <source>
        <dbReference type="EMBL" id="KAK9892506.1"/>
    </source>
</evidence>
<dbReference type="PROSITE" id="PS50240">
    <property type="entry name" value="TRYPSIN_DOM"/>
    <property type="match status" value="1"/>
</dbReference>
<gene>
    <name evidence="3" type="ORF">WA026_020495</name>
</gene>
<dbReference type="EMBL" id="JARQZJ010000135">
    <property type="protein sequence ID" value="KAK9892506.1"/>
    <property type="molecule type" value="Genomic_DNA"/>
</dbReference>
<evidence type="ECO:0000256" key="1">
    <source>
        <dbReference type="SAM" id="Phobius"/>
    </source>
</evidence>
<dbReference type="GO" id="GO:0004252">
    <property type="term" value="F:serine-type endopeptidase activity"/>
    <property type="evidence" value="ECO:0007669"/>
    <property type="project" value="InterPro"/>
</dbReference>
<dbReference type="GO" id="GO:0006508">
    <property type="term" value="P:proteolysis"/>
    <property type="evidence" value="ECO:0007669"/>
    <property type="project" value="InterPro"/>
</dbReference>
<dbReference type="SUPFAM" id="SSF50494">
    <property type="entry name" value="Trypsin-like serine proteases"/>
    <property type="match status" value="1"/>
</dbReference>
<dbReference type="Pfam" id="PF00089">
    <property type="entry name" value="Trypsin"/>
    <property type="match status" value="1"/>
</dbReference>
<proteinExistence type="predicted"/>